<accession>A0A2N1NSI8</accession>
<dbReference type="VEuPathDB" id="FungiDB:RhiirA1_227444"/>
<comment type="caution">
    <text evidence="1">The sequence shown here is derived from an EMBL/GenBank/DDBJ whole genome shotgun (WGS) entry which is preliminary data.</text>
</comment>
<dbReference type="EMBL" id="LLXL01000160">
    <property type="protein sequence ID" value="PKK76872.1"/>
    <property type="molecule type" value="Genomic_DNA"/>
</dbReference>
<name>A0A2N1NSI8_9GLOM</name>
<dbReference type="Proteomes" id="UP000233469">
    <property type="component" value="Unassembled WGS sequence"/>
</dbReference>
<sequence length="102" mass="12071">MGFFARSLAYWNILDLTEDGLIRSFFSKNDWQEITESFEKEVTLIESDIPDVVTYFFNEVEKITKQENENIVKEIENLSPELIEKNNHVERRKILLITSDVL</sequence>
<reference evidence="1 2" key="2">
    <citation type="submission" date="2017-10" db="EMBL/GenBank/DDBJ databases">
        <title>Extensive intraspecific genome diversity in a model arbuscular mycorrhizal fungus.</title>
        <authorList>
            <person name="Chen E.C.H."/>
            <person name="Morin E."/>
            <person name="Baudet D."/>
            <person name="Noel J."/>
            <person name="Ndikumana S."/>
            <person name="Charron P."/>
            <person name="St-Onge C."/>
            <person name="Giorgi J."/>
            <person name="Grigoriev I.V."/>
            <person name="Roux C."/>
            <person name="Martin F.M."/>
            <person name="Corradi N."/>
        </authorList>
    </citation>
    <scope>NUCLEOTIDE SEQUENCE [LARGE SCALE GENOMIC DNA]</scope>
    <source>
        <strain evidence="1 2">C2</strain>
    </source>
</reference>
<organism evidence="1 2">
    <name type="scientific">Rhizophagus irregularis</name>
    <dbReference type="NCBI Taxonomy" id="588596"/>
    <lineage>
        <taxon>Eukaryota</taxon>
        <taxon>Fungi</taxon>
        <taxon>Fungi incertae sedis</taxon>
        <taxon>Mucoromycota</taxon>
        <taxon>Glomeromycotina</taxon>
        <taxon>Glomeromycetes</taxon>
        <taxon>Glomerales</taxon>
        <taxon>Glomeraceae</taxon>
        <taxon>Rhizophagus</taxon>
    </lineage>
</organism>
<evidence type="ECO:0000313" key="1">
    <source>
        <dbReference type="EMBL" id="PKK76872.1"/>
    </source>
</evidence>
<evidence type="ECO:0000313" key="2">
    <source>
        <dbReference type="Proteomes" id="UP000233469"/>
    </source>
</evidence>
<protein>
    <submittedName>
        <fullName evidence="1">Uncharacterized protein</fullName>
    </submittedName>
</protein>
<proteinExistence type="predicted"/>
<dbReference type="AlphaFoldDB" id="A0A2N1NSI8"/>
<reference evidence="1 2" key="1">
    <citation type="submission" date="2016-04" db="EMBL/GenBank/DDBJ databases">
        <title>Genome analyses suggest a sexual origin of heterokaryosis in a supposedly ancient asexual fungus.</title>
        <authorList>
            <person name="Ropars J."/>
            <person name="Sedzielewska K."/>
            <person name="Noel J."/>
            <person name="Charron P."/>
            <person name="Farinelli L."/>
            <person name="Marton T."/>
            <person name="Kruger M."/>
            <person name="Pelin A."/>
            <person name="Brachmann A."/>
            <person name="Corradi N."/>
        </authorList>
    </citation>
    <scope>NUCLEOTIDE SEQUENCE [LARGE SCALE GENOMIC DNA]</scope>
    <source>
        <strain evidence="1 2">C2</strain>
    </source>
</reference>
<gene>
    <name evidence="1" type="ORF">RhiirC2_733248</name>
</gene>